<dbReference type="CTD" id="11168"/>
<evidence type="ECO:0000313" key="5">
    <source>
        <dbReference type="Proteomes" id="UP000245341"/>
    </source>
</evidence>
<dbReference type="AlphaFoldDB" id="A0A7F8R9Q6"/>
<evidence type="ECO:0000259" key="4">
    <source>
        <dbReference type="Pfam" id="PF11467"/>
    </source>
</evidence>
<feature type="compositionally biased region" description="Basic and acidic residues" evidence="3">
    <location>
        <begin position="41"/>
        <end position="63"/>
    </location>
</feature>
<feature type="compositionally biased region" description="Basic and acidic residues" evidence="3">
    <location>
        <begin position="233"/>
        <end position="277"/>
    </location>
</feature>
<feature type="region of interest" description="Disordered" evidence="3">
    <location>
        <begin position="374"/>
        <end position="458"/>
    </location>
</feature>
<keyword evidence="5" id="KW-1185">Reference proteome</keyword>
<feature type="compositionally biased region" description="Polar residues" evidence="3">
    <location>
        <begin position="402"/>
        <end position="422"/>
    </location>
</feature>
<feature type="compositionally biased region" description="Basic and acidic residues" evidence="3">
    <location>
        <begin position="141"/>
        <end position="189"/>
    </location>
</feature>
<dbReference type="Gene3D" id="1.20.930.10">
    <property type="entry name" value="Conserved domain common to transcription factors TFIIS, elongin A, CRSP70"/>
    <property type="match status" value="1"/>
</dbReference>
<dbReference type="GO" id="GO:0005634">
    <property type="term" value="C:nucleus"/>
    <property type="evidence" value="ECO:0007669"/>
    <property type="project" value="UniProtKB-SubCell"/>
</dbReference>
<reference evidence="6" key="1">
    <citation type="submission" date="2025-08" db="UniProtKB">
        <authorList>
            <consortium name="RefSeq"/>
        </authorList>
    </citation>
    <scope>IDENTIFICATION</scope>
    <source>
        <tissue evidence="6">Liver</tissue>
    </source>
</reference>
<sequence>MTRDFKPGDLIFAKMKGYPHWPARASTKQSNASSDVEVEEKETSVSKEDTDHEEKASNEDVTKAIDITTPKAARRGRKRKAEKQVETEEAGVVTTATASVNLKVSPKRGRPAATEVKIPKPRGRPKMVKQPCPSESDMVTEEDKSKKKGQEEKQPKKQLKKDEDGQKEEDKPRKEPDKKEGKKEVESKRKNLVKTGVTSTSDSEEEGDDQESEKKRKGGRNFQNPHRRNMLKGQHEKEAADRKRKQEEQMETEQQNKDEGKKPEVKKVEKKRETSMDSRLQRIHAEIKNSLKIDNLDVNRCIEALDELASLQVTMQQAQKHTEMITTLKKIRRFKVSQVIMEKSTMLYNKFKNMFLVGEGDSVITQVLNKSLAEQRQHEEANKTKDQGKKGPNKKLEKEQTGSKTLNGGSDAQDSNQPQHNGDSSEESKDNHEASSKKKPSSEEREPEISLKDSTLDN</sequence>
<dbReference type="Pfam" id="PF11467">
    <property type="entry name" value="LEDGF"/>
    <property type="match status" value="1"/>
</dbReference>
<dbReference type="Gene3D" id="4.10.80.150">
    <property type="match status" value="1"/>
</dbReference>
<feature type="compositionally biased region" description="Basic residues" evidence="3">
    <location>
        <begin position="72"/>
        <end position="81"/>
    </location>
</feature>
<dbReference type="InterPro" id="IPR035441">
    <property type="entry name" value="TFIIS/LEDGF_dom_sf"/>
</dbReference>
<comment type="subcellular location">
    <subcellularLocation>
        <location evidence="1">Nucleus</location>
    </subcellularLocation>
</comment>
<dbReference type="PANTHER" id="PTHR12550:SF42">
    <property type="entry name" value="PC4 AND SFRS1-INTERACTING PROTEIN"/>
    <property type="match status" value="1"/>
</dbReference>
<feature type="compositionally biased region" description="Basic and acidic residues" evidence="3">
    <location>
        <begin position="374"/>
        <end position="401"/>
    </location>
</feature>
<accession>A0A7F8R9Q6</accession>
<dbReference type="GeneID" id="102735788"/>
<evidence type="ECO:0000313" key="6">
    <source>
        <dbReference type="RefSeq" id="XP_030889901.1"/>
    </source>
</evidence>
<evidence type="ECO:0000256" key="2">
    <source>
        <dbReference type="ARBA" id="ARBA00023242"/>
    </source>
</evidence>
<organism evidence="5 6">
    <name type="scientific">Leptonychotes weddellii</name>
    <name type="common">Weddell seal</name>
    <name type="synonym">Otaria weddellii</name>
    <dbReference type="NCBI Taxonomy" id="9713"/>
    <lineage>
        <taxon>Eukaryota</taxon>
        <taxon>Metazoa</taxon>
        <taxon>Chordata</taxon>
        <taxon>Craniata</taxon>
        <taxon>Vertebrata</taxon>
        <taxon>Euteleostomi</taxon>
        <taxon>Mammalia</taxon>
        <taxon>Eutheria</taxon>
        <taxon>Laurasiatheria</taxon>
        <taxon>Carnivora</taxon>
        <taxon>Caniformia</taxon>
        <taxon>Pinnipedia</taxon>
        <taxon>Phocidae</taxon>
        <taxon>Monachinae</taxon>
        <taxon>Lobodontini</taxon>
        <taxon>Leptonychotes</taxon>
    </lineage>
</organism>
<dbReference type="InterPro" id="IPR021567">
    <property type="entry name" value="LEDGF_IBD"/>
</dbReference>
<dbReference type="SUPFAM" id="SSF140576">
    <property type="entry name" value="HIV integrase-binding domain"/>
    <property type="match status" value="1"/>
</dbReference>
<feature type="compositionally biased region" description="Basic residues" evidence="3">
    <location>
        <begin position="215"/>
        <end position="230"/>
    </location>
</feature>
<proteinExistence type="predicted"/>
<gene>
    <name evidence="6" type="primary">PSIP1</name>
</gene>
<dbReference type="Proteomes" id="UP000245341">
    <property type="component" value="Unplaced"/>
</dbReference>
<dbReference type="FunFam" id="1.20.930.10:FF:000005">
    <property type="entry name" value="PC4 and SFRS1-interacting protein-like isoform X1"/>
    <property type="match status" value="1"/>
</dbReference>
<feature type="region of interest" description="Disordered" evidence="3">
    <location>
        <begin position="17"/>
        <end position="277"/>
    </location>
</feature>
<evidence type="ECO:0000256" key="3">
    <source>
        <dbReference type="SAM" id="MobiDB-lite"/>
    </source>
</evidence>
<dbReference type="InterPro" id="IPR036218">
    <property type="entry name" value="HIVI-bd_sf"/>
</dbReference>
<dbReference type="SUPFAM" id="SSF63748">
    <property type="entry name" value="Tudor/PWWP/MBT"/>
    <property type="match status" value="1"/>
</dbReference>
<feature type="compositionally biased region" description="Basic and acidic residues" evidence="3">
    <location>
        <begin position="426"/>
        <end position="458"/>
    </location>
</feature>
<dbReference type="PANTHER" id="PTHR12550">
    <property type="entry name" value="HEPATOMA-DERIVED GROWTH FACTOR-RELATED"/>
    <property type="match status" value="1"/>
</dbReference>
<dbReference type="RefSeq" id="XP_030889901.1">
    <property type="nucleotide sequence ID" value="XM_031034041.1"/>
</dbReference>
<dbReference type="PRINTS" id="PR01503">
    <property type="entry name" value="TREACLE"/>
</dbReference>
<evidence type="ECO:0000256" key="1">
    <source>
        <dbReference type="ARBA" id="ARBA00004123"/>
    </source>
</evidence>
<feature type="domain" description="Lens epithelium-derived growth factor integrase-binding" evidence="4">
    <location>
        <begin position="277"/>
        <end position="377"/>
    </location>
</feature>
<feature type="compositionally biased region" description="Acidic residues" evidence="3">
    <location>
        <begin position="202"/>
        <end position="211"/>
    </location>
</feature>
<protein>
    <submittedName>
        <fullName evidence="6">PC4 and SFRS1-interacting protein isoform X2</fullName>
    </submittedName>
</protein>
<name>A0A7F8R9Q6_LEPWE</name>
<keyword evidence="2" id="KW-0539">Nucleus</keyword>